<keyword evidence="1" id="KW-0732">Signal</keyword>
<dbReference type="Proteomes" id="UP000230605">
    <property type="component" value="Chromosome 3"/>
</dbReference>
<organism evidence="2 4">
    <name type="scientific">Cercospora beticola</name>
    <name type="common">Sugarbeet leaf spot fungus</name>
    <dbReference type="NCBI Taxonomy" id="122368"/>
    <lineage>
        <taxon>Eukaryota</taxon>
        <taxon>Fungi</taxon>
        <taxon>Dikarya</taxon>
        <taxon>Ascomycota</taxon>
        <taxon>Pezizomycotina</taxon>
        <taxon>Dothideomycetes</taxon>
        <taxon>Dothideomycetidae</taxon>
        <taxon>Mycosphaerellales</taxon>
        <taxon>Mycosphaerellaceae</taxon>
        <taxon>Cercospora</taxon>
    </lineage>
</organism>
<evidence type="ECO:0000313" key="5">
    <source>
        <dbReference type="Proteomes" id="UP001302367"/>
    </source>
</evidence>
<evidence type="ECO:0000313" key="3">
    <source>
        <dbReference type="EMBL" id="WPB00085.1"/>
    </source>
</evidence>
<gene>
    <name evidence="2" type="ORF">CB0940_02931</name>
    <name evidence="3" type="ORF">RHO25_004704</name>
</gene>
<evidence type="ECO:0000313" key="2">
    <source>
        <dbReference type="EMBL" id="PIA99283.1"/>
    </source>
</evidence>
<dbReference type="AlphaFoldDB" id="A0A2G5I467"/>
<evidence type="ECO:0000256" key="1">
    <source>
        <dbReference type="SAM" id="SignalP"/>
    </source>
</evidence>
<reference evidence="2 4" key="1">
    <citation type="submission" date="2015-10" db="EMBL/GenBank/DDBJ databases">
        <title>The cercosporin biosynthetic gene cluster was horizontally transferred to several fungal lineages and shown to be expanded in Cercospora beticola based on microsynteny with recipient genomes.</title>
        <authorList>
            <person name="De Jonge R."/>
            <person name="Ebert M.K."/>
            <person name="Suttle J.C."/>
            <person name="Jurick Ii W.M."/>
            <person name="Secor G.A."/>
            <person name="Thomma B.P."/>
            <person name="Van De Peer Y."/>
            <person name="Bolton M.D."/>
        </authorList>
    </citation>
    <scope>NUCLEOTIDE SEQUENCE [LARGE SCALE GENOMIC DNA]</scope>
    <source>
        <strain evidence="2 4">09-40</strain>
    </source>
</reference>
<dbReference type="Proteomes" id="UP001302367">
    <property type="component" value="Chromosome 3"/>
</dbReference>
<feature type="signal peptide" evidence="1">
    <location>
        <begin position="1"/>
        <end position="17"/>
    </location>
</feature>
<name>A0A2G5I467_CERBT</name>
<sequence>MHTLVLLTTALATLTWARDPVELKPFDFDPDYELDNSDCKASEDLKSYCPKDSTFCVSNAHYGVLCEDDEGNYYEPPNDGPDYHACDLEEAEGKKNIVSFTSVLTDLPKHMASH</sequence>
<reference evidence="3 5" key="2">
    <citation type="submission" date="2023-09" db="EMBL/GenBank/DDBJ databases">
        <title>Complete-Gapless Cercospora beticola genome.</title>
        <authorList>
            <person name="Wyatt N.A."/>
            <person name="Spanner R.E."/>
            <person name="Bolton M.D."/>
        </authorList>
    </citation>
    <scope>NUCLEOTIDE SEQUENCE [LARGE SCALE GENOMIC DNA]</scope>
    <source>
        <strain evidence="3">Cb09-40</strain>
    </source>
</reference>
<accession>A0A2G5I467</accession>
<feature type="chain" id="PRO_5013767809" evidence="1">
    <location>
        <begin position="18"/>
        <end position="114"/>
    </location>
</feature>
<keyword evidence="5" id="KW-1185">Reference proteome</keyword>
<proteinExistence type="predicted"/>
<dbReference type="EMBL" id="LKMD01000101">
    <property type="protein sequence ID" value="PIA99283.1"/>
    <property type="molecule type" value="Genomic_DNA"/>
</dbReference>
<evidence type="ECO:0000313" key="4">
    <source>
        <dbReference type="Proteomes" id="UP000230605"/>
    </source>
</evidence>
<dbReference type="EMBL" id="CP134186">
    <property type="protein sequence ID" value="WPB00085.1"/>
    <property type="molecule type" value="Genomic_DNA"/>
</dbReference>
<protein>
    <submittedName>
        <fullName evidence="2">Uncharacterized protein</fullName>
    </submittedName>
</protein>